<evidence type="ECO:0000256" key="1">
    <source>
        <dbReference type="ARBA" id="ARBA00001974"/>
    </source>
</evidence>
<dbReference type="InterPro" id="IPR002938">
    <property type="entry name" value="FAD-bd"/>
</dbReference>
<evidence type="ECO:0000256" key="2">
    <source>
        <dbReference type="ARBA" id="ARBA00007801"/>
    </source>
</evidence>
<keyword evidence="8" id="KW-0560">Oxidoreductase</keyword>
<dbReference type="GO" id="GO:0016709">
    <property type="term" value="F:oxidoreductase activity, acting on paired donors, with incorporation or reduction of molecular oxygen, NAD(P)H as one donor, and incorporation of one atom of oxygen"/>
    <property type="evidence" value="ECO:0007669"/>
    <property type="project" value="UniProtKB-ARBA"/>
</dbReference>
<dbReference type="Gene3D" id="3.40.30.120">
    <property type="match status" value="1"/>
</dbReference>
<evidence type="ECO:0000256" key="3">
    <source>
        <dbReference type="ARBA" id="ARBA00020059"/>
    </source>
</evidence>
<reference evidence="8" key="1">
    <citation type="submission" date="2021-11" db="EMBL/GenBank/DDBJ databases">
        <title>Legionella maioricencis sp. nov., a new species isolated from hot water samples in Mallorca.</title>
        <authorList>
            <person name="Crespi S."/>
            <person name="Drasar V."/>
            <person name="Salva-Serra F."/>
            <person name="Jaen-Luchoro D."/>
            <person name="Pineiro-Iglesias B."/>
            <person name="Aliaga F."/>
            <person name="Fernandez-Juarez V."/>
            <person name="Coll G."/>
            <person name="Moore E.R.B."/>
            <person name="Bennasar-Figueras A."/>
        </authorList>
    </citation>
    <scope>NUCLEOTIDE SEQUENCE</scope>
    <source>
        <strain evidence="8">HCPI-6</strain>
    </source>
</reference>
<dbReference type="InterPro" id="IPR050641">
    <property type="entry name" value="RIFMO-like"/>
</dbReference>
<comment type="function">
    <text evidence="6">Serves to protect the cell against DNA damage by alkyl hydroperoxides. It can use either NADH or NADPH as electron donor for direct reduction of redox dyes or of alkyl hydroperoxides when combined with the AhpC protein.</text>
</comment>
<keyword evidence="5" id="KW-0274">FAD</keyword>
<dbReference type="SUPFAM" id="SSF52833">
    <property type="entry name" value="Thioredoxin-like"/>
    <property type="match status" value="1"/>
</dbReference>
<dbReference type="InterPro" id="IPR036188">
    <property type="entry name" value="FAD/NAD-bd_sf"/>
</dbReference>
<dbReference type="Gene3D" id="3.50.50.60">
    <property type="entry name" value="FAD/NAD(P)-binding domain"/>
    <property type="match status" value="1"/>
</dbReference>
<dbReference type="EMBL" id="JAJKBJ010000001">
    <property type="protein sequence ID" value="MCL9682606.1"/>
    <property type="molecule type" value="Genomic_DNA"/>
</dbReference>
<dbReference type="GO" id="GO:0071949">
    <property type="term" value="F:FAD binding"/>
    <property type="evidence" value="ECO:0007669"/>
    <property type="project" value="InterPro"/>
</dbReference>
<organism evidence="8 9">
    <name type="scientific">Legionella maioricensis</name>
    <dbReference type="NCBI Taxonomy" id="2896528"/>
    <lineage>
        <taxon>Bacteria</taxon>
        <taxon>Pseudomonadati</taxon>
        <taxon>Pseudomonadota</taxon>
        <taxon>Gammaproteobacteria</taxon>
        <taxon>Legionellales</taxon>
        <taxon>Legionellaceae</taxon>
        <taxon>Legionella</taxon>
    </lineage>
</organism>
<keyword evidence="9" id="KW-1185">Reference proteome</keyword>
<dbReference type="SUPFAM" id="SSF51905">
    <property type="entry name" value="FAD/NAD(P)-binding domain"/>
    <property type="match status" value="1"/>
</dbReference>
<feature type="domain" description="FAD-binding" evidence="7">
    <location>
        <begin position="6"/>
        <end position="339"/>
    </location>
</feature>
<evidence type="ECO:0000256" key="6">
    <source>
        <dbReference type="ARBA" id="ARBA00024806"/>
    </source>
</evidence>
<comment type="similarity">
    <text evidence="2">Belongs to the PheA/TfdB FAD monooxygenase family.</text>
</comment>
<gene>
    <name evidence="8" type="ORF">LOX96_00700</name>
</gene>
<keyword evidence="4" id="KW-0285">Flavoprotein</keyword>
<dbReference type="PANTHER" id="PTHR43004">
    <property type="entry name" value="TRK SYSTEM POTASSIUM UPTAKE PROTEIN"/>
    <property type="match status" value="1"/>
</dbReference>
<dbReference type="AlphaFoldDB" id="A0A9X2CXM7"/>
<dbReference type="Proteomes" id="UP001139721">
    <property type="component" value="Unassembled WGS sequence"/>
</dbReference>
<dbReference type="InterPro" id="IPR036249">
    <property type="entry name" value="Thioredoxin-like_sf"/>
</dbReference>
<protein>
    <recommendedName>
        <fullName evidence="3">Alkyl hydroperoxide reductase subunit F</fullName>
    </recommendedName>
</protein>
<evidence type="ECO:0000259" key="7">
    <source>
        <dbReference type="Pfam" id="PF01494"/>
    </source>
</evidence>
<accession>A0A9X2CXM7</accession>
<proteinExistence type="inferred from homology"/>
<dbReference type="Gene3D" id="3.30.70.2450">
    <property type="match status" value="1"/>
</dbReference>
<dbReference type="PANTHER" id="PTHR43004:SF19">
    <property type="entry name" value="BINDING MONOOXYGENASE, PUTATIVE (JCVI)-RELATED"/>
    <property type="match status" value="1"/>
</dbReference>
<dbReference type="PRINTS" id="PR00420">
    <property type="entry name" value="RNGMNOXGNASE"/>
</dbReference>
<comment type="caution">
    <text evidence="8">The sequence shown here is derived from an EMBL/GenBank/DDBJ whole genome shotgun (WGS) entry which is preliminary data.</text>
</comment>
<evidence type="ECO:0000313" key="9">
    <source>
        <dbReference type="Proteomes" id="UP001139721"/>
    </source>
</evidence>
<name>A0A9X2CXM7_9GAMM</name>
<evidence type="ECO:0000256" key="5">
    <source>
        <dbReference type="ARBA" id="ARBA00022827"/>
    </source>
</evidence>
<comment type="cofactor">
    <cofactor evidence="1">
        <name>FAD</name>
        <dbReference type="ChEBI" id="CHEBI:57692"/>
    </cofactor>
</comment>
<dbReference type="RefSeq" id="WP_250419811.1">
    <property type="nucleotide sequence ID" value="NZ_JAJKBJ010000001.1"/>
</dbReference>
<dbReference type="Pfam" id="PF01494">
    <property type="entry name" value="FAD_binding_3"/>
    <property type="match status" value="1"/>
</dbReference>
<evidence type="ECO:0000256" key="4">
    <source>
        <dbReference type="ARBA" id="ARBA00022630"/>
    </source>
</evidence>
<evidence type="ECO:0000313" key="8">
    <source>
        <dbReference type="EMBL" id="MCL9682606.1"/>
    </source>
</evidence>
<keyword evidence="8" id="KW-0503">Monooxygenase</keyword>
<sequence length="533" mass="60429">MAQHPSVLIAGAGPSGLMMACELARYGVSYRIIDRKKGRTQTTNAAGIHTRTLEIFHHIGIVDRFLNAGQRWSAFRLYSEDELMARIPFDNIDSFYQFSLLLAQSETEKILNERLEEFKGHVEWQVELIDFKQVKGKVIATVKHADGHTETIESDWLIGCDGIHSIVREKSQISFVGDDIPHEYLVADVQLSGPIDDEADAFLGKKNMLALFPLGKEIYRIVATAEGSEVKKEFTDDEVKQIVERRCGNKFIVTSVLWSSAFWIHSKIADKMRDGSVFIGGDAAHVHSPAGAQGMNTGLQDIYNLAWKLSFVIKGKAKPELLDSYGIERLPVIEEIVNKTESITKAAFLENPLLIKLREVVTKNIIGQSDFLQDKFGMQLTQLSIHYEDSPIIHYHTDIKGHTAPKPGERAPDVVINKASERFYDYLRNTQYNLLLFTGHNINDVQLAKFLDIMQWIEQTYSDTVKVSIVSFTRMADIKNTIIDEQFALHNRYKMEDSGFYLIRPDHYIALCSYKVDKKTLNGFFNSEANLIA</sequence>